<evidence type="ECO:0000256" key="7">
    <source>
        <dbReference type="ARBA" id="ARBA00022779"/>
    </source>
</evidence>
<evidence type="ECO:0000256" key="8">
    <source>
        <dbReference type="ARBA" id="ARBA00022989"/>
    </source>
</evidence>
<reference evidence="12 13" key="1">
    <citation type="submission" date="2023-07" db="EMBL/GenBank/DDBJ databases">
        <title>Genomic Encyclopedia of Type Strains, Phase IV (KMG-IV): sequencing the most valuable type-strain genomes for metagenomic binning, comparative biology and taxonomic classification.</title>
        <authorList>
            <person name="Goeker M."/>
        </authorList>
    </citation>
    <scope>NUCLEOTIDE SEQUENCE [LARGE SCALE GENOMIC DNA]</scope>
    <source>
        <strain evidence="12 13">DSM 19619</strain>
    </source>
</reference>
<feature type="transmembrane region" description="Helical" evidence="10">
    <location>
        <begin position="34"/>
        <end position="52"/>
    </location>
</feature>
<keyword evidence="6 10" id="KW-0812">Transmembrane</keyword>
<keyword evidence="12" id="KW-0966">Cell projection</keyword>
<comment type="function">
    <text evidence="1 10">Controls the rotational direction of flagella during chemotaxis.</text>
</comment>
<feature type="region of interest" description="Disordered" evidence="11">
    <location>
        <begin position="1"/>
        <end position="22"/>
    </location>
</feature>
<dbReference type="PANTHER" id="PTHR35091:SF2">
    <property type="entry name" value="FLAGELLAR PROTEIN FLIL"/>
    <property type="match status" value="1"/>
</dbReference>
<dbReference type="PANTHER" id="PTHR35091">
    <property type="entry name" value="FLAGELLAR PROTEIN FLIL"/>
    <property type="match status" value="1"/>
</dbReference>
<dbReference type="InterPro" id="IPR005503">
    <property type="entry name" value="FliL"/>
</dbReference>
<evidence type="ECO:0000256" key="2">
    <source>
        <dbReference type="ARBA" id="ARBA00004162"/>
    </source>
</evidence>
<comment type="similarity">
    <text evidence="3 10">Belongs to the FliL family.</text>
</comment>
<organism evidence="12 13">
    <name type="scientific">Labrys wisconsinensis</name>
    <dbReference type="NCBI Taxonomy" id="425677"/>
    <lineage>
        <taxon>Bacteria</taxon>
        <taxon>Pseudomonadati</taxon>
        <taxon>Pseudomonadota</taxon>
        <taxon>Alphaproteobacteria</taxon>
        <taxon>Hyphomicrobiales</taxon>
        <taxon>Xanthobacteraceae</taxon>
        <taxon>Labrys</taxon>
    </lineage>
</organism>
<evidence type="ECO:0000313" key="13">
    <source>
        <dbReference type="Proteomes" id="UP001242480"/>
    </source>
</evidence>
<dbReference type="EMBL" id="JAUSVX010000009">
    <property type="protein sequence ID" value="MDQ0471430.1"/>
    <property type="molecule type" value="Genomic_DNA"/>
</dbReference>
<keyword evidence="12" id="KW-0282">Flagellum</keyword>
<keyword evidence="5 10" id="KW-0145">Chemotaxis</keyword>
<keyword evidence="10" id="KW-0997">Cell inner membrane</keyword>
<protein>
    <recommendedName>
        <fullName evidence="10">Flagellar protein FliL</fullName>
    </recommendedName>
</protein>
<keyword evidence="4" id="KW-1003">Cell membrane</keyword>
<evidence type="ECO:0000256" key="11">
    <source>
        <dbReference type="SAM" id="MobiDB-lite"/>
    </source>
</evidence>
<name>A0ABU0JAX8_9HYPH</name>
<comment type="subcellular location">
    <subcellularLocation>
        <location evidence="10">Cell inner membrane</location>
    </subcellularLocation>
    <subcellularLocation>
        <location evidence="2">Cell membrane</location>
        <topology evidence="2">Single-pass membrane protein</topology>
    </subcellularLocation>
</comment>
<evidence type="ECO:0000256" key="6">
    <source>
        <dbReference type="ARBA" id="ARBA00022692"/>
    </source>
</evidence>
<evidence type="ECO:0000256" key="9">
    <source>
        <dbReference type="ARBA" id="ARBA00023136"/>
    </source>
</evidence>
<evidence type="ECO:0000256" key="1">
    <source>
        <dbReference type="ARBA" id="ARBA00002254"/>
    </source>
</evidence>
<accession>A0ABU0JAX8</accession>
<evidence type="ECO:0000256" key="4">
    <source>
        <dbReference type="ARBA" id="ARBA00022475"/>
    </source>
</evidence>
<evidence type="ECO:0000256" key="5">
    <source>
        <dbReference type="ARBA" id="ARBA00022500"/>
    </source>
</evidence>
<evidence type="ECO:0000256" key="3">
    <source>
        <dbReference type="ARBA" id="ARBA00008281"/>
    </source>
</evidence>
<gene>
    <name evidence="12" type="ORF">QO011_004455</name>
</gene>
<keyword evidence="12" id="KW-0969">Cilium</keyword>
<keyword evidence="9 10" id="KW-0472">Membrane</keyword>
<proteinExistence type="inferred from homology"/>
<evidence type="ECO:0000256" key="10">
    <source>
        <dbReference type="RuleBase" id="RU364125"/>
    </source>
</evidence>
<dbReference type="Proteomes" id="UP001242480">
    <property type="component" value="Unassembled WGS sequence"/>
</dbReference>
<dbReference type="Pfam" id="PF03748">
    <property type="entry name" value="FliL"/>
    <property type="match status" value="1"/>
</dbReference>
<keyword evidence="8 10" id="KW-1133">Transmembrane helix</keyword>
<evidence type="ECO:0000313" key="12">
    <source>
        <dbReference type="EMBL" id="MDQ0471430.1"/>
    </source>
</evidence>
<keyword evidence="7 10" id="KW-0283">Flagellar rotation</keyword>
<comment type="caution">
    <text evidence="12">The sequence shown here is derived from an EMBL/GenBank/DDBJ whole genome shotgun (WGS) entry which is preliminary data.</text>
</comment>
<keyword evidence="13" id="KW-1185">Reference proteome</keyword>
<sequence>MAKKPQRPVGDAEDGEEGTPAKKRALPGFLRNKLVLAGVAVLVLAGGGLAAFKMGLLGGHAGEEAVAEAEAKPAAAKPVRYVDLPEMLVNLDSKDRAQYLKVKISLEVSEDKVAEEIKPLMPRVLDTFQSYMRVLRPADLEGSAGFFRLKEELTKRVNVAVSPAKVDAVVFQQIVVQ</sequence>
<dbReference type="RefSeq" id="WP_307276562.1">
    <property type="nucleotide sequence ID" value="NZ_JAUSVX010000009.1"/>
</dbReference>